<dbReference type="OrthoDB" id="151490at2759"/>
<comment type="subcellular location">
    <subcellularLocation>
        <location evidence="2">Nucleus</location>
    </subcellularLocation>
</comment>
<evidence type="ECO:0000256" key="8">
    <source>
        <dbReference type="ARBA" id="ARBA00022737"/>
    </source>
</evidence>
<evidence type="ECO:0000256" key="9">
    <source>
        <dbReference type="ARBA" id="ARBA00022741"/>
    </source>
</evidence>
<dbReference type="PANTHER" id="PTHR45997">
    <property type="entry name" value="DNA LIGASE 4"/>
    <property type="match status" value="1"/>
</dbReference>
<keyword evidence="6" id="KW-0436">Ligase</keyword>
<dbReference type="GO" id="GO:0003677">
    <property type="term" value="F:DNA binding"/>
    <property type="evidence" value="ECO:0007669"/>
    <property type="project" value="InterPro"/>
</dbReference>
<dbReference type="Gene3D" id="2.40.50.140">
    <property type="entry name" value="Nucleic acid-binding proteins"/>
    <property type="match status" value="1"/>
</dbReference>
<evidence type="ECO:0000256" key="5">
    <source>
        <dbReference type="ARBA" id="ARBA00022073"/>
    </source>
</evidence>
<dbReference type="GO" id="GO:0071897">
    <property type="term" value="P:DNA biosynthetic process"/>
    <property type="evidence" value="ECO:0007669"/>
    <property type="project" value="InterPro"/>
</dbReference>
<feature type="domain" description="BRCT" evidence="21">
    <location>
        <begin position="644"/>
        <end position="726"/>
    </location>
</feature>
<evidence type="ECO:0000256" key="14">
    <source>
        <dbReference type="ARBA" id="ARBA00023204"/>
    </source>
</evidence>
<dbReference type="InterPro" id="IPR044125">
    <property type="entry name" value="Adenylation_DNA_ligase_IV"/>
</dbReference>
<comment type="cofactor">
    <cofactor evidence="1">
        <name>Mg(2+)</name>
        <dbReference type="ChEBI" id="CHEBI:18420"/>
    </cofactor>
</comment>
<dbReference type="AlphaFoldDB" id="A0A834XZ75"/>
<dbReference type="CDD" id="cd07903">
    <property type="entry name" value="Adenylation_DNA_ligase_IV"/>
    <property type="match status" value="1"/>
</dbReference>
<keyword evidence="12" id="KW-0460">Magnesium</keyword>
<dbReference type="GO" id="GO:0005958">
    <property type="term" value="C:DNA-dependent protein kinase-DNA ligase 4 complex"/>
    <property type="evidence" value="ECO:0007669"/>
    <property type="project" value="TreeGrafter"/>
</dbReference>
<dbReference type="GO" id="GO:0006303">
    <property type="term" value="P:double-strand break repair via nonhomologous end joining"/>
    <property type="evidence" value="ECO:0007669"/>
    <property type="project" value="TreeGrafter"/>
</dbReference>
<accession>A0A834XZ75</accession>
<dbReference type="SUPFAM" id="SSF50249">
    <property type="entry name" value="Nucleic acid-binding proteins"/>
    <property type="match status" value="1"/>
</dbReference>
<organism evidence="22 23">
    <name type="scientific">Aphidius gifuensis</name>
    <name type="common">Parasitoid wasp</name>
    <dbReference type="NCBI Taxonomy" id="684658"/>
    <lineage>
        <taxon>Eukaryota</taxon>
        <taxon>Metazoa</taxon>
        <taxon>Ecdysozoa</taxon>
        <taxon>Arthropoda</taxon>
        <taxon>Hexapoda</taxon>
        <taxon>Insecta</taxon>
        <taxon>Pterygota</taxon>
        <taxon>Neoptera</taxon>
        <taxon>Endopterygota</taxon>
        <taxon>Hymenoptera</taxon>
        <taxon>Apocrita</taxon>
        <taxon>Ichneumonoidea</taxon>
        <taxon>Braconidae</taxon>
        <taxon>Aphidiinae</taxon>
        <taxon>Aphidius</taxon>
    </lineage>
</organism>
<dbReference type="Pfam" id="PF01068">
    <property type="entry name" value="DNA_ligase_A_M"/>
    <property type="match status" value="1"/>
</dbReference>
<keyword evidence="14" id="KW-0234">DNA repair</keyword>
<dbReference type="NCBIfam" id="TIGR00574">
    <property type="entry name" value="dnl1"/>
    <property type="match status" value="1"/>
</dbReference>
<evidence type="ECO:0000256" key="15">
    <source>
        <dbReference type="ARBA" id="ARBA00023242"/>
    </source>
</evidence>
<evidence type="ECO:0000256" key="10">
    <source>
        <dbReference type="ARBA" id="ARBA00022763"/>
    </source>
</evidence>
<reference evidence="22 23" key="1">
    <citation type="submission" date="2020-08" db="EMBL/GenBank/DDBJ databases">
        <title>Aphidius gifuensis genome sequencing and assembly.</title>
        <authorList>
            <person name="Du Z."/>
        </authorList>
    </citation>
    <scope>NUCLEOTIDE SEQUENCE [LARGE SCALE GENOMIC DNA]</scope>
    <source>
        <strain evidence="22">YNYX2018</strain>
        <tissue evidence="22">Adults</tissue>
    </source>
</reference>
<evidence type="ECO:0000256" key="7">
    <source>
        <dbReference type="ARBA" id="ARBA00022723"/>
    </source>
</evidence>
<dbReference type="InterPro" id="IPR012309">
    <property type="entry name" value="DNA_ligase_ATP-dep_C"/>
</dbReference>
<evidence type="ECO:0000313" key="22">
    <source>
        <dbReference type="EMBL" id="KAF7996315.1"/>
    </source>
</evidence>
<keyword evidence="7" id="KW-0479">Metal-binding</keyword>
<dbReference type="Pfam" id="PF04675">
    <property type="entry name" value="DNA_ligase_A_N"/>
    <property type="match status" value="1"/>
</dbReference>
<evidence type="ECO:0000256" key="2">
    <source>
        <dbReference type="ARBA" id="ARBA00004123"/>
    </source>
</evidence>
<dbReference type="Gene3D" id="1.10.3260.10">
    <property type="entry name" value="DNA ligase, ATP-dependent, N-terminal domain"/>
    <property type="match status" value="1"/>
</dbReference>
<protein>
    <recommendedName>
        <fullName evidence="5">DNA ligase 4</fullName>
        <ecNumber evidence="4">6.5.1.1</ecNumber>
    </recommendedName>
    <alternativeName>
        <fullName evidence="17">DNA ligase IV</fullName>
    </alternativeName>
    <alternativeName>
        <fullName evidence="16">Polydeoxyribonucleotide synthase [ATP] 4</fullName>
    </alternativeName>
</protein>
<evidence type="ECO:0000256" key="13">
    <source>
        <dbReference type="ARBA" id="ARBA00023172"/>
    </source>
</evidence>
<evidence type="ECO:0000256" key="3">
    <source>
        <dbReference type="ARBA" id="ARBA00007572"/>
    </source>
</evidence>
<dbReference type="GO" id="GO:0005524">
    <property type="term" value="F:ATP binding"/>
    <property type="evidence" value="ECO:0007669"/>
    <property type="project" value="UniProtKB-KW"/>
</dbReference>
<dbReference type="PANTHER" id="PTHR45997:SF1">
    <property type="entry name" value="DNA LIGASE 4"/>
    <property type="match status" value="1"/>
</dbReference>
<evidence type="ECO:0000256" key="18">
    <source>
        <dbReference type="ARBA" id="ARBA00034003"/>
    </source>
</evidence>
<dbReference type="InterPro" id="IPR036420">
    <property type="entry name" value="BRCT_dom_sf"/>
</dbReference>
<dbReference type="InterPro" id="IPR029710">
    <property type="entry name" value="LIG4"/>
</dbReference>
<dbReference type="InterPro" id="IPR036599">
    <property type="entry name" value="DNA_ligase_N_sf"/>
</dbReference>
<proteinExistence type="inferred from homology"/>
<feature type="domain" description="ATP-dependent DNA ligase family profile" evidence="20">
    <location>
        <begin position="347"/>
        <end position="482"/>
    </location>
</feature>
<dbReference type="EMBL" id="JACMRX010000001">
    <property type="protein sequence ID" value="KAF7996315.1"/>
    <property type="molecule type" value="Genomic_DNA"/>
</dbReference>
<dbReference type="Pfam" id="PF04679">
    <property type="entry name" value="DNA_ligase_A_C"/>
    <property type="match status" value="1"/>
</dbReference>
<dbReference type="SUPFAM" id="SSF52113">
    <property type="entry name" value="BRCT domain"/>
    <property type="match status" value="2"/>
</dbReference>
<dbReference type="InterPro" id="IPR000977">
    <property type="entry name" value="DNA_ligase_ATP-dep"/>
</dbReference>
<dbReference type="InterPro" id="IPR012308">
    <property type="entry name" value="DNA_ligase_ATP-dep_N"/>
</dbReference>
<evidence type="ECO:0000259" key="20">
    <source>
        <dbReference type="PROSITE" id="PS50160"/>
    </source>
</evidence>
<keyword evidence="15" id="KW-0539">Nucleus</keyword>
<dbReference type="Proteomes" id="UP000639338">
    <property type="component" value="Unassembled WGS sequence"/>
</dbReference>
<keyword evidence="8" id="KW-0677">Repeat</keyword>
<name>A0A834XZ75_APHGI</name>
<comment type="caution">
    <text evidence="22">The sequence shown here is derived from an EMBL/GenBank/DDBJ whole genome shotgun (WGS) entry which is preliminary data.</text>
</comment>
<evidence type="ECO:0000313" key="23">
    <source>
        <dbReference type="Proteomes" id="UP000639338"/>
    </source>
</evidence>
<dbReference type="InterPro" id="IPR001357">
    <property type="entry name" value="BRCT_dom"/>
</dbReference>
<keyword evidence="13" id="KW-0233">DNA recombination</keyword>
<dbReference type="InterPro" id="IPR012310">
    <property type="entry name" value="DNA_ligase_ATP-dep_cent"/>
</dbReference>
<dbReference type="GO" id="GO:0046872">
    <property type="term" value="F:metal ion binding"/>
    <property type="evidence" value="ECO:0007669"/>
    <property type="project" value="UniProtKB-KW"/>
</dbReference>
<comment type="similarity">
    <text evidence="3 19">Belongs to the ATP-dependent DNA ligase family.</text>
</comment>
<dbReference type="GO" id="GO:0003910">
    <property type="term" value="F:DNA ligase (ATP) activity"/>
    <property type="evidence" value="ECO:0007669"/>
    <property type="project" value="UniProtKB-EC"/>
</dbReference>
<dbReference type="InterPro" id="IPR012340">
    <property type="entry name" value="NA-bd_OB-fold"/>
</dbReference>
<feature type="domain" description="BRCT" evidence="21">
    <location>
        <begin position="850"/>
        <end position="910"/>
    </location>
</feature>
<dbReference type="PROSITE" id="PS50172">
    <property type="entry name" value="BRCT"/>
    <property type="match status" value="2"/>
</dbReference>
<dbReference type="EC" id="6.5.1.1" evidence="4"/>
<keyword evidence="10" id="KW-0227">DNA damage</keyword>
<evidence type="ECO:0000256" key="17">
    <source>
        <dbReference type="ARBA" id="ARBA00031942"/>
    </source>
</evidence>
<gene>
    <name evidence="22" type="ORF">HCN44_001947</name>
</gene>
<comment type="catalytic activity">
    <reaction evidence="18">
        <text>ATP + (deoxyribonucleotide)n-3'-hydroxyl + 5'-phospho-(deoxyribonucleotide)m = (deoxyribonucleotide)n+m + AMP + diphosphate.</text>
        <dbReference type="EC" id="6.5.1.1"/>
    </reaction>
</comment>
<evidence type="ECO:0000259" key="21">
    <source>
        <dbReference type="PROSITE" id="PS50172"/>
    </source>
</evidence>
<dbReference type="Gene3D" id="3.40.50.10190">
    <property type="entry name" value="BRCT domain"/>
    <property type="match status" value="2"/>
</dbReference>
<keyword evidence="23" id="KW-1185">Reference proteome</keyword>
<dbReference type="SUPFAM" id="SSF56091">
    <property type="entry name" value="DNA ligase/mRNA capping enzyme, catalytic domain"/>
    <property type="match status" value="1"/>
</dbReference>
<dbReference type="GO" id="GO:0006310">
    <property type="term" value="P:DNA recombination"/>
    <property type="evidence" value="ECO:0007669"/>
    <property type="project" value="UniProtKB-KW"/>
</dbReference>
<dbReference type="InterPro" id="IPR016059">
    <property type="entry name" value="DNA_ligase_ATP-dep_CS"/>
</dbReference>
<keyword evidence="9" id="KW-0547">Nucleotide-binding</keyword>
<evidence type="ECO:0000256" key="16">
    <source>
        <dbReference type="ARBA" id="ARBA00030676"/>
    </source>
</evidence>
<keyword evidence="11" id="KW-0067">ATP-binding</keyword>
<dbReference type="GO" id="GO:0032807">
    <property type="term" value="C:DNA ligase IV complex"/>
    <property type="evidence" value="ECO:0007669"/>
    <property type="project" value="TreeGrafter"/>
</dbReference>
<dbReference type="PROSITE" id="PS50160">
    <property type="entry name" value="DNA_LIGASE_A3"/>
    <property type="match status" value="1"/>
</dbReference>
<dbReference type="PROSITE" id="PS00333">
    <property type="entry name" value="DNA_LIGASE_A2"/>
    <property type="match status" value="1"/>
</dbReference>
<evidence type="ECO:0000256" key="19">
    <source>
        <dbReference type="RuleBase" id="RU004196"/>
    </source>
</evidence>
<evidence type="ECO:0000256" key="11">
    <source>
        <dbReference type="ARBA" id="ARBA00022840"/>
    </source>
</evidence>
<evidence type="ECO:0000256" key="1">
    <source>
        <dbReference type="ARBA" id="ARBA00001946"/>
    </source>
</evidence>
<dbReference type="GO" id="GO:0006297">
    <property type="term" value="P:nucleotide-excision repair, DNA gap filling"/>
    <property type="evidence" value="ECO:0007669"/>
    <property type="project" value="TreeGrafter"/>
</dbReference>
<evidence type="ECO:0000256" key="4">
    <source>
        <dbReference type="ARBA" id="ARBA00012727"/>
    </source>
</evidence>
<evidence type="ECO:0000256" key="12">
    <source>
        <dbReference type="ARBA" id="ARBA00022842"/>
    </source>
</evidence>
<dbReference type="Gene3D" id="3.30.470.30">
    <property type="entry name" value="DNA ligase/mRNA capping enzyme"/>
    <property type="match status" value="1"/>
</dbReference>
<evidence type="ECO:0000256" key="6">
    <source>
        <dbReference type="ARBA" id="ARBA00022598"/>
    </source>
</evidence>
<sequence>MTSLAAKIQFTKLCQIYEEITQAKGKNKANILKIFFDDCRQLAIRLKKENSNADVSMFPIVRLFLLDQDRERAAYNLKELTIGLSLIRIFCLGKNSINGQKILNYKEPDKNAPKPDDFSSRVSWVLRLQLPKTCSMNLQDLHNLLDSISQSNTKDIELKKLVENCGSLELKWVLRIILKKLSIGVHKIWDIYHPNAEQFYLENSNIRVVCDTYQDKNVIAEKSVSKLSVLHPFKPMLLERICIEKASELFYNNNDGIIVQTKFDGERSQLHMKNGKFKYFTRHGFDITNNPSYGESENSPGFLTERIIRLLNPDCRSIILDGELMGWHKQKKIFSTKGLLFDVKKLTEKSSLQPCFVAYDIVHYNDECLLNKPFKERMKILEQAFKDCQGILIKCKNILVTNFNELQDIFNESLDKNEEGIVLREPNGIYKLNTRAKSGCYKVKAEFSSDLAKDIDLAIVGAYYSEKKTVGLFGSFLLAVVDDSNKNDNKYKYYTIVSIKSGLKEIEKQNMITHLRPYMIKKKPTNVEGPTKYPPDFWIQPENSIVLQINATEMITCDHQPSKYTFRFPRVKKIRYDKPCNESCTLDELKSFINNEGYIQKLNKNRVIFDNKQFKSKEKKIRETTSMKRVNVSFQGVRTFDIIKLTRLFENKEFCVTNEKRDSWKNNKLTKNDIEKIIIQHSGKIVQTPTVNKTFCIIARDEKEARTKSYIDSGLYDVVKIDWLMRVTKKENWKYVKDFKPWECFTRQESTLQRHFKKYDIYHDSFTKKTDINILNKLLDNITILKNHHDIDPNNSILQNVQTEFSHDVHKRLSNKLFGSVSQYTLFINIFGYFTDPNDAKKYLFIFMKGNCCDEIDNNDVTHIFVSDKSINIYELSMQVDESLIKIIDSQWINDCFDQKKLLPVESYLLTTNTN</sequence>